<keyword evidence="2" id="KW-1185">Reference proteome</keyword>
<evidence type="ECO:0000313" key="1">
    <source>
        <dbReference type="EMBL" id="GAA1672297.1"/>
    </source>
</evidence>
<dbReference type="SUPFAM" id="SSF56634">
    <property type="entry name" value="Heme-dependent catalase-like"/>
    <property type="match status" value="1"/>
</dbReference>
<dbReference type="PANTHER" id="PTHR36195">
    <property type="entry name" value="DOMAIN PROTEIN, PUTATIVE (AFU_ORTHOLOGUE AFUA_5G01990)-RELATED-RELATED"/>
    <property type="match status" value="1"/>
</dbReference>
<reference evidence="2" key="1">
    <citation type="journal article" date="2019" name="Int. J. Syst. Evol. Microbiol.">
        <title>The Global Catalogue of Microorganisms (GCM) 10K type strain sequencing project: providing services to taxonomists for standard genome sequencing and annotation.</title>
        <authorList>
            <consortium name="The Broad Institute Genomics Platform"/>
            <consortium name="The Broad Institute Genome Sequencing Center for Infectious Disease"/>
            <person name="Wu L."/>
            <person name="Ma J."/>
        </authorList>
    </citation>
    <scope>NUCLEOTIDE SEQUENCE [LARGE SCALE GENOMIC DNA]</scope>
    <source>
        <strain evidence="2">JCM 14307</strain>
    </source>
</reference>
<dbReference type="Proteomes" id="UP001500280">
    <property type="component" value="Unassembled WGS sequence"/>
</dbReference>
<protein>
    <submittedName>
        <fullName evidence="1">Catalase family protein</fullName>
    </submittedName>
</protein>
<name>A0ABP4SFS3_9ACTN</name>
<comment type="caution">
    <text evidence="1">The sequence shown here is derived from an EMBL/GenBank/DDBJ whole genome shotgun (WGS) entry which is preliminary data.</text>
</comment>
<dbReference type="RefSeq" id="WP_344146741.1">
    <property type="nucleotide sequence ID" value="NZ_BAAANF010000003.1"/>
</dbReference>
<dbReference type="PANTHER" id="PTHR36195:SF4">
    <property type="entry name" value="DOMAIN PROTEIN, PUTATIVE (AFU_ORTHOLOGUE AFUA_5G01990)-RELATED"/>
    <property type="match status" value="1"/>
</dbReference>
<dbReference type="Gene3D" id="2.40.180.10">
    <property type="entry name" value="Catalase core domain"/>
    <property type="match status" value="1"/>
</dbReference>
<dbReference type="InterPro" id="IPR020835">
    <property type="entry name" value="Catalase_sf"/>
</dbReference>
<organism evidence="1 2">
    <name type="scientific">Kribbella yunnanensis</name>
    <dbReference type="NCBI Taxonomy" id="190194"/>
    <lineage>
        <taxon>Bacteria</taxon>
        <taxon>Bacillati</taxon>
        <taxon>Actinomycetota</taxon>
        <taxon>Actinomycetes</taxon>
        <taxon>Propionibacteriales</taxon>
        <taxon>Kribbellaceae</taxon>
        <taxon>Kribbella</taxon>
    </lineage>
</organism>
<gene>
    <name evidence="1" type="ORF">GCM10009745_13860</name>
</gene>
<accession>A0ABP4SFS3</accession>
<dbReference type="EMBL" id="BAAANF010000003">
    <property type="protein sequence ID" value="GAA1672297.1"/>
    <property type="molecule type" value="Genomic_DNA"/>
</dbReference>
<sequence length="320" mass="34953">MTQVEPSTAWREVVGADEKERHQRQAEGFVAMQLRKSGKYGVGRALHRRQVAALRARVDVVEGLPDYARQGLFAQPASFEAWLRVSNGGFNVAADKTPDVRGFSIKILGVTGQAALGGEAKSQDFALINHEHFSSATSKDFSGVVLTTGSTPGTAIRRLITSPSLLPKVREVVTAIRTPFTGFATQDFFSAAPVAFGPYAVRVRLAAASDQVDPAAPQDWGADLFRRLAVAPLVYELQVQFFQDEASTPIEDASATWSTPYQTVATLTVPQQEPDEQFAKTVESARFDPWNALVEHRPLGEVMRARKVAYYASQQARSAK</sequence>
<evidence type="ECO:0000313" key="2">
    <source>
        <dbReference type="Proteomes" id="UP001500280"/>
    </source>
</evidence>
<proteinExistence type="predicted"/>